<evidence type="ECO:0000259" key="11">
    <source>
        <dbReference type="PROSITE" id="PS50835"/>
    </source>
</evidence>
<feature type="domain" description="Ig-like" evidence="11">
    <location>
        <begin position="1972"/>
        <end position="2106"/>
    </location>
</feature>
<feature type="domain" description="Fibronectin type-III" evidence="12">
    <location>
        <begin position="1157"/>
        <end position="1251"/>
    </location>
</feature>
<feature type="domain" description="Fibronectin type-III" evidence="12">
    <location>
        <begin position="934"/>
        <end position="1031"/>
    </location>
</feature>
<feature type="domain" description="Fibronectin type-III" evidence="12">
    <location>
        <begin position="2319"/>
        <end position="2412"/>
    </location>
</feature>
<keyword evidence="14" id="KW-1185">Reference proteome</keyword>
<feature type="domain" description="Fibronectin type-III" evidence="12">
    <location>
        <begin position="445"/>
        <end position="550"/>
    </location>
</feature>
<evidence type="ECO:0000256" key="8">
    <source>
        <dbReference type="ARBA" id="ARBA00023180"/>
    </source>
</evidence>
<name>A0AA47NBM1_MERPO</name>
<dbReference type="CDD" id="cd00063">
    <property type="entry name" value="FN3"/>
    <property type="match status" value="18"/>
</dbReference>
<evidence type="ECO:0000313" key="14">
    <source>
        <dbReference type="Proteomes" id="UP001174136"/>
    </source>
</evidence>
<evidence type="ECO:0000256" key="1">
    <source>
        <dbReference type="ARBA" id="ARBA00004479"/>
    </source>
</evidence>
<dbReference type="FunFam" id="2.60.40.10:FF:000774">
    <property type="entry name" value="Hepatitis A virus cellular receptor 1"/>
    <property type="match status" value="2"/>
</dbReference>
<dbReference type="PROSITE" id="PS50853">
    <property type="entry name" value="FN3"/>
    <property type="match status" value="18"/>
</dbReference>
<feature type="domain" description="Fibronectin type-III" evidence="12">
    <location>
        <begin position="2439"/>
        <end position="2535"/>
    </location>
</feature>
<dbReference type="GO" id="GO:0005886">
    <property type="term" value="C:plasma membrane"/>
    <property type="evidence" value="ECO:0007669"/>
    <property type="project" value="TreeGrafter"/>
</dbReference>
<feature type="domain" description="Fibronectin type-III" evidence="12">
    <location>
        <begin position="1332"/>
        <end position="1426"/>
    </location>
</feature>
<feature type="domain" description="Fibronectin type-III" evidence="12">
    <location>
        <begin position="240"/>
        <end position="341"/>
    </location>
</feature>
<dbReference type="Pfam" id="PF00041">
    <property type="entry name" value="fn3"/>
    <property type="match status" value="15"/>
</dbReference>
<comment type="subcellular location">
    <subcellularLocation>
        <location evidence="1">Membrane</location>
        <topology evidence="1">Single-pass type I membrane protein</topology>
    </subcellularLocation>
</comment>
<dbReference type="SUPFAM" id="SSF49265">
    <property type="entry name" value="Fibronectin type III"/>
    <property type="match status" value="12"/>
</dbReference>
<keyword evidence="4" id="KW-0677">Repeat</keyword>
<dbReference type="InterPro" id="IPR013783">
    <property type="entry name" value="Ig-like_fold"/>
</dbReference>
<evidence type="ECO:0000256" key="4">
    <source>
        <dbReference type="ARBA" id="ARBA00022737"/>
    </source>
</evidence>
<feature type="domain" description="Fibronectin type-III" evidence="12">
    <location>
        <begin position="1737"/>
        <end position="1833"/>
    </location>
</feature>
<keyword evidence="9" id="KW-0393">Immunoglobulin domain</keyword>
<feature type="domain" description="Fibronectin type-III" evidence="12">
    <location>
        <begin position="343"/>
        <end position="440"/>
    </location>
</feature>
<feature type="domain" description="Fibronectin type-III" evidence="12">
    <location>
        <begin position="551"/>
        <end position="642"/>
    </location>
</feature>
<keyword evidence="8" id="KW-0325">Glycoprotein</keyword>
<evidence type="ECO:0000256" key="3">
    <source>
        <dbReference type="ARBA" id="ARBA00022729"/>
    </source>
</evidence>
<dbReference type="GO" id="GO:0030424">
    <property type="term" value="C:axon"/>
    <property type="evidence" value="ECO:0007669"/>
    <property type="project" value="TreeGrafter"/>
</dbReference>
<dbReference type="FunFam" id="2.60.40.10:FF:000028">
    <property type="entry name" value="Neuronal cell adhesion molecule"/>
    <property type="match status" value="5"/>
</dbReference>
<protein>
    <submittedName>
        <fullName evidence="13">Down syndrome cell adhesion molecule</fullName>
    </submittedName>
</protein>
<proteinExistence type="inferred from homology"/>
<feature type="domain" description="Fibronectin type-III" evidence="12">
    <location>
        <begin position="741"/>
        <end position="835"/>
    </location>
</feature>
<comment type="similarity">
    <text evidence="10">Belongs to the immunoglobulin superfamily. TIM family.</text>
</comment>
<evidence type="ECO:0000256" key="7">
    <source>
        <dbReference type="ARBA" id="ARBA00023157"/>
    </source>
</evidence>
<feature type="domain" description="Fibronectin type-III" evidence="12">
    <location>
        <begin position="1609"/>
        <end position="1710"/>
    </location>
</feature>
<sequence>MGVLANCRCVTFGCMVGFCLLLGGVGGTTTVTATAGQDVTLPCSYDAAYYGRLALCWGRGPIPRRGCNNEVLQADSRSVVSRQSMRYRLMGNLNRGDVSLTILQVQLSESGIYGCRVDIPGWFNDHKHEMTLRVVAGRPHPAKLEAREVTEKTITIRWTPGPNGGSSITGYRINIKNKTSSWDTATTVKILNTLQPQVTLIDMRPHSSYDIRMFAVNSVGLSQASNVVTVATREAAPSGPPLDVQLEALTPRSLKVTWKPPKMELRNGVLRDYKISYREYDSTSRRFKEWYHQKVRATGGLESTVLNNLRPATQYIVEIRASTMAGMGPAFSAPLFSTLAEVPPDPPVLELLEVNDTMVSFRWTAGFDGRAPISSYDMEYKVENTSWDTATKVKIINPLQPQVTLIDMRPHSSYDIRMFAVNSVGLSQASNVVTVTTREAAPSGPPLDIQLEALTPRSIKVTWKPPKMELRNGVLRDYKISYSEYDSASRRFKEWYHQRVRATGSLESTVLNNLRPATQYIVEIRASTMAGMGPAFSAPLFSTLAEVPPDPPVLELLEVNDTMVSFHWTTGFDGNAPISSYDMEYKVENTSWDTATMVKIINPLQPQVTLIDMRPHSSYDIRMFAVNSVGLSQASNVVTPPKMELRNGVLHDYKISYSEYDSASQQFKEWYHQRVRATGGLESTVLNNLRPATQYNVEIRASTMAGMGPAFSAPLFSTLAEGIRPTTYKPFLHGRRKLKLPPDPPVLELLEVNDTMVSFRWTAGFDGRAPISSYDMEYKVENTSWDTATTFKIINPLQPQVTLIDMRPHSSYDIRMFAVNSVGLSQASNVVTPPKMELRNGVLHDYKISYSEYDSASQQFKEWYHQRVRATGGLESTVLNNLRPATQYIVEIRASTMAGMGPAFSAPLFSTLAEGIHPTTYKPFLHGRRKLTLPPDPPVLELLEVNDTMVSFRWTAGFDGRAPISSYDMEYKVENTSWDTATTFKIINPLQPQVTLIDMRPHSSYDIRMFAVNSVGLSQASNVVTVTTREAAPSGPPLDIQLEALTPRSIKVTWKPPKMELRNGVLHDYKISYSEYDSASQQFKEWYHQRVRATGGLESTVLNNLRPATQYIVEIRASTMAGMGPAFSAPLFSTLAEGIHPTTYKPFLHGRRKLTLPPDPPVLELLEVNDTMVSFRWTAGFDGRAPISSYDMEYKVENTSWDTATTVKIINPLQPQVTLIDMRPHSSYDIRMFAVNSVGLSQASNVVTPPKMELRNGVLHDYKISYSEYDSASQQFKEWYHQRVRATGGLESTVLNNLRPATQYIVEIRASTMAGMGPAFSAPLFSTLAEVPPDPPVLELLEVNDTMVSFRWTAGFDGRAPISSYDMEYKVENTSWDTATKVKIINPLQPQVTLIDMRPHSSYDIRMFAVNSVGLSQASNVVTPPKMELRNGVLHDYKISYSEYDSASQQFKEWYHQRVRATGGLESTVLNNLRPATQYIVEIRASTMAGMGPAFSAPLFSTLAEVPPDPPVLELLEVNDTMVSFRWTAGFDGRAPISSYDMEYKVENTSWDTATTVKIINPLQPQVSLIDMRPHSSYDIRMFAVNSVGLSQASNVVTVTTREAAPSGPPLDIQLEALTPRSIKVTWKPPKMELRNGVLRDYKISYSEYDSASQQFKEWYHQRVRATGGLESTVLNNLRPATQYNVEIRASTMAGMGPAFSAPLFSTLAEVLTTSTKQPTIAATTFKPTTTTFSPVPPDPPVLELLKVNDKMVSFRWTAGFDRGVPISSYYMEYEVENTSWDATQRFVFYSPNQTEATIIETHPSTYNIRLFALSSLGTSPASNVLTFVIAEKVLTSSTEQPTTAATTFEPTATTFSPVPPDPPVLELLEVNDTMVSFHWTAGFDGSAPISSYYMEYKVENTSWDATQGFGVDSPNQTEATIIETHPSTYNIRLFALSSLGTSPASNVLTFVIAETGVRAEGLNLHGDKVHPAVAAVPVLIIVAAIALGVTWRIRRGVGGTTTVTATAGQDVTLPCSYDAAYYGRLALCWGRGPIPNSGCNSEVLKADSRSVVSRQSERYRLMGDLNRGDVSLTILQVQLSESGIYGCRVDIPGWFNDHKHETTLSVVAGRPHPAKLEAREVTEKTITIRWTPGPDGGSSITGYRINIKSKTSSWDTATTVKILNPVQPQVTLIDMRPHSSYDIRMFAVNSEGLSQASNVVTVTTREAAPSGPPLDVQLEALTPRSIKVTWKPPKMELRNGVLRDYKISYREYDSASQQFKEWYHQRVRATGGLESTVLNNLRPATQYNVEIRASTMAGMGPAFSAPLFSTLAEVPPDPPVLELLEVNDTMVSFRWTAGFDGRAPISSYYMEYEVENTSWDATQRFMFYSPYQTEATIIETHPSTYNIRLFALSSLGTSAASNVLTFVIAEKVLTSSTEQPTTAATTFEPTATTFSPVPPDPPVLELLEVNDMMVSFRWTAGFDGSAPISSYYVEYKVENTSWDATQGFGVDSPNQTEATIIETHPSTYNIRLFALSSLGTSPASNVLTFVIAETGVLLF</sequence>
<keyword evidence="5" id="KW-1133">Transmembrane helix</keyword>
<dbReference type="EMBL" id="JAOPHQ010000040">
    <property type="protein sequence ID" value="KAK0156038.1"/>
    <property type="molecule type" value="Genomic_DNA"/>
</dbReference>
<evidence type="ECO:0000256" key="10">
    <source>
        <dbReference type="ARBA" id="ARBA00038203"/>
    </source>
</evidence>
<feature type="domain" description="Fibronectin type-III" evidence="12">
    <location>
        <begin position="1036"/>
        <end position="1137"/>
    </location>
</feature>
<accession>A0AA47NBM1</accession>
<evidence type="ECO:0000256" key="6">
    <source>
        <dbReference type="ARBA" id="ARBA00023136"/>
    </source>
</evidence>
<dbReference type="PANTHER" id="PTHR44170:SF6">
    <property type="entry name" value="CONTACTIN"/>
    <property type="match status" value="1"/>
</dbReference>
<feature type="domain" description="Fibronectin type-III" evidence="12">
    <location>
        <begin position="1860"/>
        <end position="1956"/>
    </location>
</feature>
<gene>
    <name evidence="13" type="primary">DSCAM_1</name>
    <name evidence="13" type="ORF">N1851_001408</name>
</gene>
<evidence type="ECO:0000313" key="13">
    <source>
        <dbReference type="EMBL" id="KAK0156038.1"/>
    </source>
</evidence>
<dbReference type="Pfam" id="PF07686">
    <property type="entry name" value="V-set"/>
    <property type="match status" value="2"/>
</dbReference>
<keyword evidence="3" id="KW-0732">Signal</keyword>
<evidence type="ECO:0000259" key="12">
    <source>
        <dbReference type="PROSITE" id="PS50853"/>
    </source>
</evidence>
<reference evidence="13" key="1">
    <citation type="journal article" date="2023" name="Front. Mar. Sci.">
        <title>A new Merluccius polli reference genome to investigate the effects of global change in West African waters.</title>
        <authorList>
            <person name="Mateo J.L."/>
            <person name="Blanco-Fernandez C."/>
            <person name="Garcia-Vazquez E."/>
            <person name="Machado-Schiaffino G."/>
        </authorList>
    </citation>
    <scope>NUCLEOTIDE SEQUENCE</scope>
    <source>
        <strain evidence="13">C29</strain>
        <tissue evidence="13">Fin</tissue>
    </source>
</reference>
<dbReference type="InterPro" id="IPR003961">
    <property type="entry name" value="FN3_dom"/>
</dbReference>
<dbReference type="InterPro" id="IPR036179">
    <property type="entry name" value="Ig-like_dom_sf"/>
</dbReference>
<dbReference type="GO" id="GO:0007411">
    <property type="term" value="P:axon guidance"/>
    <property type="evidence" value="ECO:0007669"/>
    <property type="project" value="TreeGrafter"/>
</dbReference>
<feature type="domain" description="Fibronectin type-III" evidence="12">
    <location>
        <begin position="2213"/>
        <end position="2318"/>
    </location>
</feature>
<dbReference type="Proteomes" id="UP001174136">
    <property type="component" value="Unassembled WGS sequence"/>
</dbReference>
<evidence type="ECO:0000256" key="5">
    <source>
        <dbReference type="ARBA" id="ARBA00022989"/>
    </source>
</evidence>
<keyword evidence="7" id="KW-1015">Disulfide bond</keyword>
<dbReference type="SMART" id="SM00060">
    <property type="entry name" value="FN3"/>
    <property type="match status" value="22"/>
</dbReference>
<dbReference type="InterPro" id="IPR036116">
    <property type="entry name" value="FN3_sf"/>
</dbReference>
<evidence type="ECO:0000256" key="9">
    <source>
        <dbReference type="ARBA" id="ARBA00023319"/>
    </source>
</evidence>
<dbReference type="Gene3D" id="2.60.40.10">
    <property type="entry name" value="Immunoglobulins"/>
    <property type="match status" value="24"/>
</dbReference>
<dbReference type="SMART" id="SM00409">
    <property type="entry name" value="IG"/>
    <property type="match status" value="2"/>
</dbReference>
<keyword evidence="2" id="KW-0812">Transmembrane</keyword>
<keyword evidence="6" id="KW-0472">Membrane</keyword>
<comment type="caution">
    <text evidence="13">The sequence shown here is derived from an EMBL/GenBank/DDBJ whole genome shotgun (WGS) entry which is preliminary data.</text>
</comment>
<feature type="domain" description="Fibronectin type-III" evidence="12">
    <location>
        <begin position="2113"/>
        <end position="2208"/>
    </location>
</feature>
<dbReference type="InterPro" id="IPR003599">
    <property type="entry name" value="Ig_sub"/>
</dbReference>
<dbReference type="GO" id="GO:0098609">
    <property type="term" value="P:cell-cell adhesion"/>
    <property type="evidence" value="ECO:0007669"/>
    <property type="project" value="TreeGrafter"/>
</dbReference>
<feature type="domain" description="Fibronectin type-III" evidence="12">
    <location>
        <begin position="1507"/>
        <end position="1604"/>
    </location>
</feature>
<dbReference type="PANTHER" id="PTHR44170">
    <property type="entry name" value="PROTEIN SIDEKICK"/>
    <property type="match status" value="1"/>
</dbReference>
<evidence type="ECO:0000256" key="2">
    <source>
        <dbReference type="ARBA" id="ARBA00022692"/>
    </source>
</evidence>
<organism evidence="13 14">
    <name type="scientific">Merluccius polli</name>
    <name type="common">Benguela hake</name>
    <name type="synonym">Merluccius cadenati</name>
    <dbReference type="NCBI Taxonomy" id="89951"/>
    <lineage>
        <taxon>Eukaryota</taxon>
        <taxon>Metazoa</taxon>
        <taxon>Chordata</taxon>
        <taxon>Craniata</taxon>
        <taxon>Vertebrata</taxon>
        <taxon>Euteleostomi</taxon>
        <taxon>Actinopterygii</taxon>
        <taxon>Neopterygii</taxon>
        <taxon>Teleostei</taxon>
        <taxon>Neoteleostei</taxon>
        <taxon>Acanthomorphata</taxon>
        <taxon>Zeiogadaria</taxon>
        <taxon>Gadariae</taxon>
        <taxon>Gadiformes</taxon>
        <taxon>Gadoidei</taxon>
        <taxon>Merlucciidae</taxon>
        <taxon>Merluccius</taxon>
    </lineage>
</organism>
<dbReference type="PROSITE" id="PS50835">
    <property type="entry name" value="IG_LIKE"/>
    <property type="match status" value="2"/>
</dbReference>
<feature type="domain" description="Fibronectin type-III" evidence="12">
    <location>
        <begin position="140"/>
        <end position="235"/>
    </location>
</feature>
<dbReference type="InterPro" id="IPR007110">
    <property type="entry name" value="Ig-like_dom"/>
</dbReference>
<dbReference type="InterPro" id="IPR013106">
    <property type="entry name" value="Ig_V-set"/>
</dbReference>
<dbReference type="SUPFAM" id="SSF48726">
    <property type="entry name" value="Immunoglobulin"/>
    <property type="match status" value="2"/>
</dbReference>
<feature type="domain" description="Ig-like" evidence="11">
    <location>
        <begin position="36"/>
        <end position="117"/>
    </location>
</feature>